<protein>
    <recommendedName>
        <fullName evidence="1">DNA helicase Pif1-like 2B domain-containing protein</fullName>
    </recommendedName>
</protein>
<dbReference type="Pfam" id="PF21530">
    <property type="entry name" value="Pif1_2B_dom"/>
    <property type="match status" value="1"/>
</dbReference>
<dbReference type="EMBL" id="RCMI01000119">
    <property type="protein sequence ID" value="KAG2932773.1"/>
    <property type="molecule type" value="Genomic_DNA"/>
</dbReference>
<dbReference type="AlphaFoldDB" id="A0A329RPL2"/>
<sequence length="214" mass="23920">MRVQTARDQYSAQDVLGFADYLLRVGDGRHETCAEFEADYVKIRSDMLLDVSGSETSVVNGATEQGTTTQRLSRLIDKVYSDFNGGNQPNSYFVDRIIVTPKNADVLAINDMILEKLPGDAEEYRSVDYLDGDDELERQEHGDLYHPEFLSTISLSGMPPHKLYLSIGTPMMLIRNLNTKEGLCNGTRLRIVELRRSCMKAAIMSGAFVGISRV</sequence>
<dbReference type="EMBL" id="RCMV01000668">
    <property type="protein sequence ID" value="KAG3214109.1"/>
    <property type="molecule type" value="Genomic_DNA"/>
</dbReference>
<evidence type="ECO:0000313" key="2">
    <source>
        <dbReference type="EMBL" id="KAG2859833.1"/>
    </source>
</evidence>
<comment type="caution">
    <text evidence="7">The sequence shown here is derived from an EMBL/GenBank/DDBJ whole genome shotgun (WGS) entry which is preliminary data.</text>
</comment>
<dbReference type="EMBL" id="RCML01000193">
    <property type="protein sequence ID" value="KAG2986341.1"/>
    <property type="molecule type" value="Genomic_DNA"/>
</dbReference>
<proteinExistence type="predicted"/>
<dbReference type="PANTHER" id="PTHR10492:SF57">
    <property type="entry name" value="ATP-DEPENDENT DNA HELICASE"/>
    <property type="match status" value="1"/>
</dbReference>
<dbReference type="InterPro" id="IPR027417">
    <property type="entry name" value="P-loop_NTPase"/>
</dbReference>
<feature type="domain" description="DNA helicase Pif1-like 2B" evidence="1">
    <location>
        <begin position="148"/>
        <end position="194"/>
    </location>
</feature>
<evidence type="ECO:0000313" key="4">
    <source>
        <dbReference type="EMBL" id="KAG2947901.1"/>
    </source>
</evidence>
<organism evidence="7 8">
    <name type="scientific">Phytophthora cactorum</name>
    <dbReference type="NCBI Taxonomy" id="29920"/>
    <lineage>
        <taxon>Eukaryota</taxon>
        <taxon>Sar</taxon>
        <taxon>Stramenopiles</taxon>
        <taxon>Oomycota</taxon>
        <taxon>Peronosporomycetes</taxon>
        <taxon>Peronosporales</taxon>
        <taxon>Peronosporaceae</taxon>
        <taxon>Phytophthora</taxon>
    </lineage>
</organism>
<evidence type="ECO:0000313" key="5">
    <source>
        <dbReference type="EMBL" id="KAG2986341.1"/>
    </source>
</evidence>
<evidence type="ECO:0000313" key="7">
    <source>
        <dbReference type="EMBL" id="RAW26637.1"/>
    </source>
</evidence>
<reference evidence="7 8" key="1">
    <citation type="submission" date="2018-01" db="EMBL/GenBank/DDBJ databases">
        <title>Draft genome of the strawberry crown rot pathogen Phytophthora cactorum.</title>
        <authorList>
            <person name="Armitage A.D."/>
            <person name="Lysoe E."/>
            <person name="Nellist C.F."/>
            <person name="Harrison R.J."/>
            <person name="Brurberg M.B."/>
        </authorList>
    </citation>
    <scope>NUCLEOTIDE SEQUENCE [LARGE SCALE GENOMIC DNA]</scope>
    <source>
        <strain evidence="7 8">10300</strain>
    </source>
</reference>
<evidence type="ECO:0000313" key="8">
    <source>
        <dbReference type="Proteomes" id="UP000251314"/>
    </source>
</evidence>
<dbReference type="OrthoDB" id="95750at2759"/>
<dbReference type="EMBL" id="RCMG01000203">
    <property type="protein sequence ID" value="KAG2859833.1"/>
    <property type="molecule type" value="Genomic_DNA"/>
</dbReference>
<evidence type="ECO:0000313" key="6">
    <source>
        <dbReference type="EMBL" id="KAG3214109.1"/>
    </source>
</evidence>
<dbReference type="Proteomes" id="UP000735874">
    <property type="component" value="Unassembled WGS sequence"/>
</dbReference>
<gene>
    <name evidence="7" type="ORF">PC110_g16961</name>
    <name evidence="2" type="ORF">PC113_g8571</name>
    <name evidence="3" type="ORF">PC115_g5660</name>
    <name evidence="4" type="ORF">PC117_g6426</name>
    <name evidence="5" type="ORF">PC118_g7852</name>
    <name evidence="6" type="ORF">PC129_g14961</name>
</gene>
<dbReference type="Proteomes" id="UP000251314">
    <property type="component" value="Unassembled WGS sequence"/>
</dbReference>
<evidence type="ECO:0000313" key="3">
    <source>
        <dbReference type="EMBL" id="KAG2932773.1"/>
    </source>
</evidence>
<dbReference type="Proteomes" id="UP000760860">
    <property type="component" value="Unassembled WGS sequence"/>
</dbReference>
<dbReference type="SUPFAM" id="SSF52540">
    <property type="entry name" value="P-loop containing nucleoside triphosphate hydrolases"/>
    <property type="match status" value="1"/>
</dbReference>
<dbReference type="EMBL" id="RCMK01000122">
    <property type="protein sequence ID" value="KAG2947901.1"/>
    <property type="molecule type" value="Genomic_DNA"/>
</dbReference>
<dbReference type="VEuPathDB" id="FungiDB:PC110_g16961"/>
<name>A0A329RPL2_9STRA</name>
<dbReference type="PANTHER" id="PTHR10492">
    <property type="match status" value="1"/>
</dbReference>
<dbReference type="Proteomes" id="UP000736787">
    <property type="component" value="Unassembled WGS sequence"/>
</dbReference>
<dbReference type="InterPro" id="IPR049163">
    <property type="entry name" value="Pif1-like_2B_dom"/>
</dbReference>
<dbReference type="Proteomes" id="UP000697107">
    <property type="component" value="Unassembled WGS sequence"/>
</dbReference>
<reference evidence="2" key="2">
    <citation type="submission" date="2018-10" db="EMBL/GenBank/DDBJ databases">
        <title>Effector identification in a new, highly contiguous assembly of the strawberry crown rot pathogen Phytophthora cactorum.</title>
        <authorList>
            <person name="Armitage A.D."/>
            <person name="Nellist C.F."/>
            <person name="Bates H."/>
            <person name="Vickerstaff R.J."/>
            <person name="Harrison R.J."/>
        </authorList>
    </citation>
    <scope>NUCLEOTIDE SEQUENCE</scope>
    <source>
        <strain evidence="2">15-7</strain>
        <strain evidence="3">4032</strain>
        <strain evidence="4">4040</strain>
        <strain evidence="5">P415</strain>
        <strain evidence="6">P421</strain>
    </source>
</reference>
<dbReference type="STRING" id="29920.A0A329RPL2"/>
<accession>A0A329RPL2</accession>
<keyword evidence="8" id="KW-1185">Reference proteome</keyword>
<evidence type="ECO:0000259" key="1">
    <source>
        <dbReference type="Pfam" id="PF21530"/>
    </source>
</evidence>
<dbReference type="EMBL" id="MJFZ01000630">
    <property type="protein sequence ID" value="RAW26637.1"/>
    <property type="molecule type" value="Genomic_DNA"/>
</dbReference>
<dbReference type="Proteomes" id="UP000774804">
    <property type="component" value="Unassembled WGS sequence"/>
</dbReference>